<evidence type="ECO:0000313" key="4">
    <source>
        <dbReference type="Proteomes" id="UP000279833"/>
    </source>
</evidence>
<feature type="compositionally biased region" description="Low complexity" evidence="1">
    <location>
        <begin position="548"/>
        <end position="571"/>
    </location>
</feature>
<sequence>MLCLAHKRPALASNIFQQLWPQIWDRLLLQQSETFCSSSESKPAEHSETNSSVQEHSNTLQTGFVHESLQTGCLESSILSDSPAANGHNLSPNEIRGFVIPQLIRFLTSDQHVHPAEPQPSSLGAFFNGLASCPDTLLIHLPLPAITTDFVLSNLKPHEFPFGAATLSLISLYNEMNDIDFLTFAWWYRISSHQRHQKTFVESMNDSVRSSSVLTCLEFAQHGYLLRSLDYAMDNLSGSQVLSTTNSLEASSCVGSSASLNRAAAAAAASSSNSFPSSRPIVLADPSLHLGELVNRARLRDYCVLQLKQLGQWESLDSLASSIQSANHMTSSFGSTSTSGGNPNTAAVVSSSNSGGSSYWGLKADAAWRRSDWSEVHYDLARLANECPRSELPRYALIQAAACVAGRRAPGLGAINNPSVDIIDSYNSSLNSNDISTGSTTTGPNSSVPNNTNPTNVTSTPPSNALHSNTGSVSPMNNIVNMIHASEQESHRVVTVTLMEWRRLPLIVTAQHIPLLQIAHRAVEITEGNSLLAQYCGHVLGGSTLASGVSNSSYSSPSQTSSGSSTPVPQTNSISTTSASSVNMRLPFNQALHDYKTVFKAWQYTRMNLPPLFEKTKQEIKLKLTDLRKDELLEGLELMEKTNIQQFEKKDRAKFFCYKAVFFSHFNKGDEATKNFGYATQMQDNLHKVWSIYGDFLENVYSSYPSVKREVAVSTTGIFAMLALMEAACVSGDIERKSRGDIAKCLWLLTLDDVNGQQRLGHTFEARASRVRPEVFLPWLPDLVASLLRPEGRFIVSALRRVIIAYPTVLYGHLKGLQHQLATEVNNDQKLAEIIHNPGSKDDPYIIAIQNRITSTLGSGKEAFIKCGNLSWSLNRGTGTFDINNSDGQTGYSYSSTHHPFSLSSTSCNTPKVGSHNNNNNNSNTIYPNSCGVNSSISSNSNTLSNSKKKKRVIVVMRGVEGERLNTSPSSSPPPHPLTPTLKQQKPDFIGQSSSRSINHPKKVVIRGSDHDSTIPPNSDHDQIDYLSEDAEMTELEEDTEITDADRDDEDEDFTGNEDIGLYETDSSTKNVINDLEPKVVLSDIDDDAVGSDPVTGAISTDLVEQTVDIGYGNSVTGCLSNSVVHGLHYANILINQLKRKHPARLYVVDLFTNEVGGRLRPSWSEQFLSQLCSVLDYLQRLAYAHLHPGRRWNFKNLQTQTIPLWLATELKIMAHDCGMPRNTFRSSHITEHATPLHSSIKLDSTSQCVMSTDSQNDEKEKSKSPQSKLTTRAFACTKPKTNLDIASEQDDPKLSSDPQKQSVLLPNISAFHEVDRIASESLIEKLTRRWIPMVEQHVAKLPVRTHISSYGAKRLLELPNIVSPVSTPITPSSKSNVSNAPQPFSVFSSIPTFPCLELPGESGLLQSSAVNLSSMANSHHSQNESSQQIGGYINNIPLYLHVAEIMPHVERIRCSSGAFAPPARRIGFRASNGRRMEVGPSGLYLTQFGSSVSAANVSIASACPLPSANPVNNRRLTALARPPPVGPGFPSTSVDENPPNHVSSSTSFCEEACKQYSWSLSFAESHLNPQNIDKNQLSSQGILESLKVNYLCLLFFVVFVNRSALQQQK</sequence>
<accession>A0A183K264</accession>
<keyword evidence="4" id="KW-1185">Reference proteome</keyword>
<evidence type="ECO:0000256" key="1">
    <source>
        <dbReference type="SAM" id="MobiDB-lite"/>
    </source>
</evidence>
<dbReference type="WBParaSite" id="SCUD_0000907701-mRNA-1">
    <property type="protein sequence ID" value="SCUD_0000907701-mRNA-1"/>
    <property type="gene ID" value="SCUD_0000907701"/>
</dbReference>
<dbReference type="Proteomes" id="UP000279833">
    <property type="component" value="Unassembled WGS sequence"/>
</dbReference>
<evidence type="ECO:0000259" key="2">
    <source>
        <dbReference type="Pfam" id="PF02259"/>
    </source>
</evidence>
<evidence type="ECO:0000313" key="3">
    <source>
        <dbReference type="EMBL" id="VDP34037.1"/>
    </source>
</evidence>
<proteinExistence type="predicted"/>
<feature type="region of interest" description="Disordered" evidence="1">
    <location>
        <begin position="1248"/>
        <end position="1273"/>
    </location>
</feature>
<feature type="region of interest" description="Disordered" evidence="1">
    <location>
        <begin position="548"/>
        <end position="575"/>
    </location>
</feature>
<feature type="region of interest" description="Disordered" evidence="1">
    <location>
        <begin position="1281"/>
        <end position="1300"/>
    </location>
</feature>
<dbReference type="PANTHER" id="PTHR42264">
    <property type="entry name" value="EPHRIN_REC_LIKE DOMAIN-CONTAINING PROTEIN"/>
    <property type="match status" value="1"/>
</dbReference>
<feature type="region of interest" description="Disordered" evidence="1">
    <location>
        <begin position="434"/>
        <end position="473"/>
    </location>
</feature>
<name>A0A183K264_9TREM</name>
<gene>
    <name evidence="3" type="ORF">SCUD_LOCUS9077</name>
</gene>
<feature type="domain" description="PIK-related kinase FAT" evidence="2">
    <location>
        <begin position="613"/>
        <end position="747"/>
    </location>
</feature>
<protein>
    <submittedName>
        <fullName evidence="5">FAT domain-containing protein</fullName>
    </submittedName>
</protein>
<feature type="compositionally biased region" description="Low complexity" evidence="1">
    <location>
        <begin position="436"/>
        <end position="464"/>
    </location>
</feature>
<feature type="region of interest" description="Disordered" evidence="1">
    <location>
        <begin position="961"/>
        <end position="1002"/>
    </location>
</feature>
<dbReference type="EMBL" id="UZAK01033055">
    <property type="protein sequence ID" value="VDP34037.1"/>
    <property type="molecule type" value="Genomic_DNA"/>
</dbReference>
<reference evidence="3 4" key="2">
    <citation type="submission" date="2018-11" db="EMBL/GenBank/DDBJ databases">
        <authorList>
            <consortium name="Pathogen Informatics"/>
        </authorList>
    </citation>
    <scope>NUCLEOTIDE SEQUENCE [LARGE SCALE GENOMIC DNA]</scope>
    <source>
        <strain evidence="3">Dakar</strain>
        <strain evidence="4">Dakar, Senegal</strain>
    </source>
</reference>
<reference evidence="5" key="1">
    <citation type="submission" date="2016-06" db="UniProtKB">
        <authorList>
            <consortium name="WormBaseParasite"/>
        </authorList>
    </citation>
    <scope>IDENTIFICATION</scope>
</reference>
<dbReference type="InterPro" id="IPR003151">
    <property type="entry name" value="PIK-rel_kinase_FAT"/>
</dbReference>
<organism evidence="5">
    <name type="scientific">Schistosoma curassoni</name>
    <dbReference type="NCBI Taxonomy" id="6186"/>
    <lineage>
        <taxon>Eukaryota</taxon>
        <taxon>Metazoa</taxon>
        <taxon>Spiralia</taxon>
        <taxon>Lophotrochozoa</taxon>
        <taxon>Platyhelminthes</taxon>
        <taxon>Trematoda</taxon>
        <taxon>Digenea</taxon>
        <taxon>Strigeidida</taxon>
        <taxon>Schistosomatoidea</taxon>
        <taxon>Schistosomatidae</taxon>
        <taxon>Schistosoma</taxon>
    </lineage>
</organism>
<evidence type="ECO:0000313" key="5">
    <source>
        <dbReference type="WBParaSite" id="SCUD_0000907701-mRNA-1"/>
    </source>
</evidence>
<dbReference type="Pfam" id="PF02259">
    <property type="entry name" value="FAT"/>
    <property type="match status" value="1"/>
</dbReference>
<dbReference type="STRING" id="6186.A0A183K264"/>